<dbReference type="RefSeq" id="WP_120625522.1">
    <property type="nucleotide sequence ID" value="NZ_RAWG01000062.1"/>
</dbReference>
<dbReference type="PROSITE" id="PS51257">
    <property type="entry name" value="PROKAR_LIPOPROTEIN"/>
    <property type="match status" value="1"/>
</dbReference>
<dbReference type="Proteomes" id="UP000273405">
    <property type="component" value="Unassembled WGS sequence"/>
</dbReference>
<dbReference type="EMBL" id="RAWG01000062">
    <property type="protein sequence ID" value="RKH43737.1"/>
    <property type="molecule type" value="Genomic_DNA"/>
</dbReference>
<proteinExistence type="predicted"/>
<keyword evidence="2" id="KW-0442">Lipid degradation</keyword>
<dbReference type="Pfam" id="PF12740">
    <property type="entry name" value="PETase"/>
    <property type="match status" value="1"/>
</dbReference>
<dbReference type="AlphaFoldDB" id="A0A3A8NH95"/>
<feature type="domain" description="PET hydrolase/cutinase-like" evidence="4">
    <location>
        <begin position="129"/>
        <end position="206"/>
    </location>
</feature>
<dbReference type="PANTHER" id="PTHR10272">
    <property type="entry name" value="PLATELET-ACTIVATING FACTOR ACETYLHYDROLASE"/>
    <property type="match status" value="1"/>
</dbReference>
<organism evidence="5 6">
    <name type="scientific">Corallococcus sicarius</name>
    <dbReference type="NCBI Taxonomy" id="2316726"/>
    <lineage>
        <taxon>Bacteria</taxon>
        <taxon>Pseudomonadati</taxon>
        <taxon>Myxococcota</taxon>
        <taxon>Myxococcia</taxon>
        <taxon>Myxococcales</taxon>
        <taxon>Cystobacterineae</taxon>
        <taxon>Myxococcaceae</taxon>
        <taxon>Corallococcus</taxon>
    </lineage>
</organism>
<comment type="caution">
    <text evidence="5">The sequence shown here is derived from an EMBL/GenBank/DDBJ whole genome shotgun (WGS) entry which is preliminary data.</text>
</comment>
<accession>A0A3A8NH95</accession>
<evidence type="ECO:0000256" key="3">
    <source>
        <dbReference type="ARBA" id="ARBA00023098"/>
    </source>
</evidence>
<evidence type="ECO:0000259" key="4">
    <source>
        <dbReference type="Pfam" id="PF12740"/>
    </source>
</evidence>
<dbReference type="GO" id="GO:0003847">
    <property type="term" value="F:1-alkyl-2-acetylglycerophosphocholine esterase activity"/>
    <property type="evidence" value="ECO:0007669"/>
    <property type="project" value="TreeGrafter"/>
</dbReference>
<dbReference type="InterPro" id="IPR016986">
    <property type="entry name" value="UCP031982_abhydr"/>
</dbReference>
<evidence type="ECO:0000256" key="1">
    <source>
        <dbReference type="ARBA" id="ARBA00022801"/>
    </source>
</evidence>
<name>A0A3A8NH95_9BACT</name>
<dbReference type="InterPro" id="IPR029058">
    <property type="entry name" value="AB_hydrolase_fold"/>
</dbReference>
<dbReference type="PIRSF" id="PIRSF031982">
    <property type="entry name" value="UCP031982_abhydr"/>
    <property type="match status" value="1"/>
</dbReference>
<dbReference type="GO" id="GO:0016042">
    <property type="term" value="P:lipid catabolic process"/>
    <property type="evidence" value="ECO:0007669"/>
    <property type="project" value="UniProtKB-KW"/>
</dbReference>
<keyword evidence="6" id="KW-1185">Reference proteome</keyword>
<keyword evidence="3" id="KW-0443">Lipid metabolism</keyword>
<keyword evidence="1 5" id="KW-0378">Hydrolase</keyword>
<evidence type="ECO:0000313" key="6">
    <source>
        <dbReference type="Proteomes" id="UP000273405"/>
    </source>
</evidence>
<protein>
    <submittedName>
        <fullName evidence="5">Alpha/beta fold hydrolase</fullName>
    </submittedName>
</protein>
<reference evidence="6" key="1">
    <citation type="submission" date="2018-09" db="EMBL/GenBank/DDBJ databases">
        <authorList>
            <person name="Livingstone P.G."/>
            <person name="Whitworth D.E."/>
        </authorList>
    </citation>
    <scope>NUCLEOTIDE SEQUENCE [LARGE SCALE GENOMIC DNA]</scope>
    <source>
        <strain evidence="6">CA040B</strain>
    </source>
</reference>
<dbReference type="SUPFAM" id="SSF53474">
    <property type="entry name" value="alpha/beta-Hydrolases"/>
    <property type="match status" value="1"/>
</dbReference>
<evidence type="ECO:0000256" key="2">
    <source>
        <dbReference type="ARBA" id="ARBA00022963"/>
    </source>
</evidence>
<dbReference type="Gene3D" id="3.40.50.1820">
    <property type="entry name" value="alpha/beta hydrolase"/>
    <property type="match status" value="1"/>
</dbReference>
<dbReference type="InterPro" id="IPR041127">
    <property type="entry name" value="PET_hydrolase/cutinase-like"/>
</dbReference>
<dbReference type="OrthoDB" id="192696at2"/>
<gene>
    <name evidence="5" type="ORF">D7X12_12545</name>
</gene>
<evidence type="ECO:0000313" key="5">
    <source>
        <dbReference type="EMBL" id="RKH43737.1"/>
    </source>
</evidence>
<dbReference type="PANTHER" id="PTHR10272:SF0">
    <property type="entry name" value="PLATELET-ACTIVATING FACTOR ACETYLHYDROLASE"/>
    <property type="match status" value="1"/>
</dbReference>
<sequence>MLRLSQAAPASLRRLTAVFLVSASLLSGGCTCSKKAADSAPRTDHASLYGADAAHAVGFTQSLTFEDPVRRRTLKPLIWYPVAPGTPMDNRAPSEVFKPFFAAKDAPLSDARARWPLVLLSHGSGGSGIDLSWFGAHLAAHGFIVLSVNHPGNTFQDTSPLGFARAWERPKDFTVILDHLLKDPTWGPRVDAERIGASGHSMGGYTAMALVGLRLNLEWIEKRCTTPGTREEIGCESLRDVDYRRIDFKESRASYRDPRVKAAFAMAPGMAASFEAQDTADIQQPVELILAKGDELMPHEQHGLQLSGRMPPETTTTVVLEEAGHFTFLPECQPKGFEVVAMLCQDGVAGTRAASQTRTKAEGVAFFRRTLDVR</sequence>